<dbReference type="Proteomes" id="UP001596337">
    <property type="component" value="Unassembled WGS sequence"/>
</dbReference>
<comment type="caution">
    <text evidence="2">The sequence shown here is derived from an EMBL/GenBank/DDBJ whole genome shotgun (WGS) entry which is preliminary data.</text>
</comment>
<dbReference type="EMBL" id="JBHSXX010000001">
    <property type="protein sequence ID" value="MFC6867004.1"/>
    <property type="molecule type" value="Genomic_DNA"/>
</dbReference>
<feature type="domain" description="TadE-like" evidence="1">
    <location>
        <begin position="2"/>
        <end position="40"/>
    </location>
</feature>
<organism evidence="2 3">
    <name type="scientific">Haloechinothrix salitolerans</name>
    <dbReference type="NCBI Taxonomy" id="926830"/>
    <lineage>
        <taxon>Bacteria</taxon>
        <taxon>Bacillati</taxon>
        <taxon>Actinomycetota</taxon>
        <taxon>Actinomycetes</taxon>
        <taxon>Pseudonocardiales</taxon>
        <taxon>Pseudonocardiaceae</taxon>
        <taxon>Haloechinothrix</taxon>
    </lineage>
</organism>
<sequence>MVTTEFVLAVPALLLLLLVITQVAIWTHAIHVAQAAASQALAVARVQDASAADGQARAGAVLAQLGGGSLRDPHAVVTRGPTRSTVEVTGHAARVVPFLELSVHARAVGPRERFVPPEASG</sequence>
<name>A0ABW2BWV6_9PSEU</name>
<dbReference type="InterPro" id="IPR012495">
    <property type="entry name" value="TadE-like_dom"/>
</dbReference>
<evidence type="ECO:0000313" key="3">
    <source>
        <dbReference type="Proteomes" id="UP001596337"/>
    </source>
</evidence>
<evidence type="ECO:0000313" key="2">
    <source>
        <dbReference type="EMBL" id="MFC6867004.1"/>
    </source>
</evidence>
<gene>
    <name evidence="2" type="ORF">ACFQGD_07580</name>
</gene>
<keyword evidence="3" id="KW-1185">Reference proteome</keyword>
<dbReference type="Pfam" id="PF07811">
    <property type="entry name" value="TadE"/>
    <property type="match status" value="1"/>
</dbReference>
<protein>
    <submittedName>
        <fullName evidence="2">TadE/TadG family type IV pilus assembly protein</fullName>
    </submittedName>
</protein>
<dbReference type="RefSeq" id="WP_345401318.1">
    <property type="nucleotide sequence ID" value="NZ_BAABLA010000105.1"/>
</dbReference>
<accession>A0ABW2BWV6</accession>
<evidence type="ECO:0000259" key="1">
    <source>
        <dbReference type="Pfam" id="PF07811"/>
    </source>
</evidence>
<reference evidence="3" key="1">
    <citation type="journal article" date="2019" name="Int. J. Syst. Evol. Microbiol.">
        <title>The Global Catalogue of Microorganisms (GCM) 10K type strain sequencing project: providing services to taxonomists for standard genome sequencing and annotation.</title>
        <authorList>
            <consortium name="The Broad Institute Genomics Platform"/>
            <consortium name="The Broad Institute Genome Sequencing Center for Infectious Disease"/>
            <person name="Wu L."/>
            <person name="Ma J."/>
        </authorList>
    </citation>
    <scope>NUCLEOTIDE SEQUENCE [LARGE SCALE GENOMIC DNA]</scope>
    <source>
        <strain evidence="3">KCTC 32255</strain>
    </source>
</reference>
<proteinExistence type="predicted"/>